<accession>A0AAV0Y830</accession>
<keyword evidence="3" id="KW-1185">Reference proteome</keyword>
<reference evidence="2 3" key="1">
    <citation type="submission" date="2023-01" db="EMBL/GenBank/DDBJ databases">
        <authorList>
            <person name="Whitehead M."/>
        </authorList>
    </citation>
    <scope>NUCLEOTIDE SEQUENCE [LARGE SCALE GENOMIC DNA]</scope>
</reference>
<sequence length="182" mass="20985">MLCYLCLFNADSWKSLVYHFKIVHLLKTDSNYTCCEGTCTQSFQCLASFKRHILHKHFPENIPSNNQPQDQSCFNSSLLTHNIENLIDDNVLTDNLTNYPFDFDLASESLYKSAIEFVVNLHNNNNFTRVDITNIQTSIINKIIIPIVAMLKNVVDDEIKEPIKVAKFHRIASVIENPFFIL</sequence>
<organism evidence="2 3">
    <name type="scientific">Macrosiphum euphorbiae</name>
    <name type="common">potato aphid</name>
    <dbReference type="NCBI Taxonomy" id="13131"/>
    <lineage>
        <taxon>Eukaryota</taxon>
        <taxon>Metazoa</taxon>
        <taxon>Ecdysozoa</taxon>
        <taxon>Arthropoda</taxon>
        <taxon>Hexapoda</taxon>
        <taxon>Insecta</taxon>
        <taxon>Pterygota</taxon>
        <taxon>Neoptera</taxon>
        <taxon>Paraneoptera</taxon>
        <taxon>Hemiptera</taxon>
        <taxon>Sternorrhyncha</taxon>
        <taxon>Aphidomorpha</taxon>
        <taxon>Aphidoidea</taxon>
        <taxon>Aphididae</taxon>
        <taxon>Macrosiphini</taxon>
        <taxon>Macrosiphum</taxon>
    </lineage>
</organism>
<evidence type="ECO:0000313" key="3">
    <source>
        <dbReference type="Proteomes" id="UP001160148"/>
    </source>
</evidence>
<evidence type="ECO:0000259" key="1">
    <source>
        <dbReference type="PROSITE" id="PS00028"/>
    </source>
</evidence>
<name>A0AAV0Y830_9HEMI</name>
<dbReference type="InterPro" id="IPR013087">
    <property type="entry name" value="Znf_C2H2_type"/>
</dbReference>
<evidence type="ECO:0000313" key="2">
    <source>
        <dbReference type="EMBL" id="CAI6375777.1"/>
    </source>
</evidence>
<proteinExistence type="predicted"/>
<dbReference type="Proteomes" id="UP001160148">
    <property type="component" value="Unassembled WGS sequence"/>
</dbReference>
<gene>
    <name evidence="2" type="ORF">MEUPH1_LOCUS29230</name>
</gene>
<dbReference type="PROSITE" id="PS00028">
    <property type="entry name" value="ZINC_FINGER_C2H2_1"/>
    <property type="match status" value="1"/>
</dbReference>
<dbReference type="AlphaFoldDB" id="A0AAV0Y830"/>
<protein>
    <recommendedName>
        <fullName evidence="1">C2H2-type domain-containing protein</fullName>
    </recommendedName>
</protein>
<comment type="caution">
    <text evidence="2">The sequence shown here is derived from an EMBL/GenBank/DDBJ whole genome shotgun (WGS) entry which is preliminary data.</text>
</comment>
<feature type="domain" description="C2H2-type" evidence="1">
    <location>
        <begin position="34"/>
        <end position="57"/>
    </location>
</feature>
<dbReference type="EMBL" id="CARXXK010001361">
    <property type="protein sequence ID" value="CAI6375777.1"/>
    <property type="molecule type" value="Genomic_DNA"/>
</dbReference>